<keyword evidence="2" id="KW-0186">Copper</keyword>
<evidence type="ECO:0000256" key="1">
    <source>
        <dbReference type="ARBA" id="ARBA00010996"/>
    </source>
</evidence>
<keyword evidence="2" id="KW-0479">Metal-binding</keyword>
<feature type="binding site" evidence="2">
    <location>
        <position position="84"/>
    </location>
    <ligand>
        <name>Cu cation</name>
        <dbReference type="ChEBI" id="CHEBI:23378"/>
    </ligand>
</feature>
<dbReference type="AlphaFoldDB" id="A0A931LV74"/>
<dbReference type="InterPro" id="IPR036249">
    <property type="entry name" value="Thioredoxin-like_sf"/>
</dbReference>
<proteinExistence type="inferred from homology"/>
<dbReference type="SUPFAM" id="SSF52833">
    <property type="entry name" value="Thioredoxin-like"/>
    <property type="match status" value="1"/>
</dbReference>
<dbReference type="CDD" id="cd02968">
    <property type="entry name" value="SCO"/>
    <property type="match status" value="1"/>
</dbReference>
<dbReference type="Gene3D" id="3.40.30.10">
    <property type="entry name" value="Glutaredoxin"/>
    <property type="match status" value="1"/>
</dbReference>
<name>A0A931LV74_FIMGI</name>
<feature type="transmembrane region" description="Helical" evidence="4">
    <location>
        <begin position="243"/>
        <end position="260"/>
    </location>
</feature>
<feature type="signal peptide" evidence="5">
    <location>
        <begin position="1"/>
        <end position="19"/>
    </location>
</feature>
<dbReference type="Proteomes" id="UP000727962">
    <property type="component" value="Unassembled WGS sequence"/>
</dbReference>
<comment type="caution">
    <text evidence="6">The sequence shown here is derived from an EMBL/GenBank/DDBJ whole genome shotgun (WGS) entry which is preliminary data.</text>
</comment>
<evidence type="ECO:0000256" key="5">
    <source>
        <dbReference type="SAM" id="SignalP"/>
    </source>
</evidence>
<dbReference type="GO" id="GO:0046872">
    <property type="term" value="F:metal ion binding"/>
    <property type="evidence" value="ECO:0007669"/>
    <property type="project" value="UniProtKB-KW"/>
</dbReference>
<dbReference type="EMBL" id="JACOSL010000039">
    <property type="protein sequence ID" value="MBI1756789.1"/>
    <property type="molecule type" value="Genomic_DNA"/>
</dbReference>
<reference evidence="6" key="1">
    <citation type="submission" date="2020-07" db="EMBL/GenBank/DDBJ databases">
        <title>Huge and variable diversity of episymbiotic CPR bacteria and DPANN archaea in groundwater ecosystems.</title>
        <authorList>
            <person name="He C.Y."/>
            <person name="Keren R."/>
            <person name="Whittaker M."/>
            <person name="Farag I.F."/>
            <person name="Doudna J."/>
            <person name="Cate J.H.D."/>
            <person name="Banfield J.F."/>
        </authorList>
    </citation>
    <scope>NUCLEOTIDE SEQUENCE</scope>
    <source>
        <strain evidence="6">NC_groundwater_17_Pr7_B-0.1um_64_12</strain>
    </source>
</reference>
<keyword evidence="4" id="KW-1133">Transmembrane helix</keyword>
<accession>A0A931LV74</accession>
<keyword evidence="4" id="KW-0472">Membrane</keyword>
<dbReference type="PANTHER" id="PTHR12151:SF8">
    <property type="entry name" value="THIOREDOXIN DOMAIN-CONTAINING PROTEIN"/>
    <property type="match status" value="1"/>
</dbReference>
<dbReference type="InterPro" id="IPR003782">
    <property type="entry name" value="SCO1/SenC"/>
</dbReference>
<feature type="binding site" evidence="2">
    <location>
        <position position="176"/>
    </location>
    <ligand>
        <name>Cu cation</name>
        <dbReference type="ChEBI" id="CHEBI:23378"/>
    </ligand>
</feature>
<dbReference type="Pfam" id="PF02630">
    <property type="entry name" value="SCO1-SenC"/>
    <property type="match status" value="1"/>
</dbReference>
<feature type="disulfide bond" description="Redox-active" evidence="3">
    <location>
        <begin position="80"/>
        <end position="84"/>
    </location>
</feature>
<evidence type="ECO:0000256" key="4">
    <source>
        <dbReference type="SAM" id="Phobius"/>
    </source>
</evidence>
<feature type="chain" id="PRO_5037003607" evidence="5">
    <location>
        <begin position="20"/>
        <end position="276"/>
    </location>
</feature>
<organism evidence="6 7">
    <name type="scientific">Fimbriimonas ginsengisoli</name>
    <dbReference type="NCBI Taxonomy" id="1005039"/>
    <lineage>
        <taxon>Bacteria</taxon>
        <taxon>Bacillati</taxon>
        <taxon>Armatimonadota</taxon>
        <taxon>Fimbriimonadia</taxon>
        <taxon>Fimbriimonadales</taxon>
        <taxon>Fimbriimonadaceae</taxon>
        <taxon>Fimbriimonas</taxon>
    </lineage>
</organism>
<evidence type="ECO:0000313" key="7">
    <source>
        <dbReference type="Proteomes" id="UP000727962"/>
    </source>
</evidence>
<comment type="similarity">
    <text evidence="1">Belongs to the SCO1/2 family.</text>
</comment>
<gene>
    <name evidence="6" type="ORF">HYR64_06750</name>
</gene>
<evidence type="ECO:0000256" key="3">
    <source>
        <dbReference type="PIRSR" id="PIRSR603782-2"/>
    </source>
</evidence>
<keyword evidence="4" id="KW-0812">Transmembrane</keyword>
<sequence length="276" mass="29747">MKGCLLALIGIGAGSLAAAQQVPNFSNPPGPNLSRMGIDQKLGAQVPMDTQFTDETGKTVRFGDLFAGRPVLLVPMFYQCHGICEVTVEALLKTTAKLKKTSAVGEKFDVILLSIHPKETPEQAMAKKREILEVYERPQSAPSWHCLTGSLESIHQVTDAVGFRYDYKPETDQINHPAGAIILTPRGMVSSYIFGVDYPTIVLEDGFALASREAVGKKAEPILLGCIMLDPLTGKRTLVIENVLKLAGMLTVLILGLAILKMSLAHRTPKLPGGVA</sequence>
<feature type="binding site" evidence="2">
    <location>
        <position position="80"/>
    </location>
    <ligand>
        <name>Cu cation</name>
        <dbReference type="ChEBI" id="CHEBI:23378"/>
    </ligand>
</feature>
<protein>
    <submittedName>
        <fullName evidence="6">SCO family protein</fullName>
    </submittedName>
</protein>
<keyword evidence="3" id="KW-1015">Disulfide bond</keyword>
<evidence type="ECO:0000313" key="6">
    <source>
        <dbReference type="EMBL" id="MBI1756789.1"/>
    </source>
</evidence>
<keyword evidence="5" id="KW-0732">Signal</keyword>
<evidence type="ECO:0000256" key="2">
    <source>
        <dbReference type="PIRSR" id="PIRSR603782-1"/>
    </source>
</evidence>
<dbReference type="PANTHER" id="PTHR12151">
    <property type="entry name" value="ELECTRON TRANSPORT PROTIN SCO1/SENC FAMILY MEMBER"/>
    <property type="match status" value="1"/>
</dbReference>